<evidence type="ECO:0000256" key="1">
    <source>
        <dbReference type="SAM" id="MobiDB-lite"/>
    </source>
</evidence>
<dbReference type="InterPro" id="IPR029071">
    <property type="entry name" value="Ubiquitin-like_domsf"/>
</dbReference>
<dbReference type="PROSITE" id="PS00299">
    <property type="entry name" value="UBIQUITIN_1"/>
    <property type="match status" value="1"/>
</dbReference>
<dbReference type="SMART" id="SM00727">
    <property type="entry name" value="STI1"/>
    <property type="match status" value="2"/>
</dbReference>
<dbReference type="Gene3D" id="1.10.8.10">
    <property type="entry name" value="DNA helicase RuvA subunit, C-terminal domain"/>
    <property type="match status" value="1"/>
</dbReference>
<gene>
    <name evidence="4" type="ORF">HG535_0A07730</name>
</gene>
<evidence type="ECO:0000313" key="5">
    <source>
        <dbReference type="Proteomes" id="UP000509704"/>
    </source>
</evidence>
<evidence type="ECO:0000313" key="4">
    <source>
        <dbReference type="EMBL" id="QLG70831.1"/>
    </source>
</evidence>
<dbReference type="InterPro" id="IPR006636">
    <property type="entry name" value="STI1_HS-bd"/>
</dbReference>
<dbReference type="InterPro" id="IPR009060">
    <property type="entry name" value="UBA-like_sf"/>
</dbReference>
<dbReference type="GO" id="GO:0006511">
    <property type="term" value="P:ubiquitin-dependent protein catabolic process"/>
    <property type="evidence" value="ECO:0007669"/>
    <property type="project" value="TreeGrafter"/>
</dbReference>
<keyword evidence="5" id="KW-1185">Reference proteome</keyword>
<feature type="compositionally biased region" description="Low complexity" evidence="1">
    <location>
        <begin position="234"/>
        <end position="244"/>
    </location>
</feature>
<dbReference type="InterPro" id="IPR019954">
    <property type="entry name" value="Ubiquitin_CS"/>
</dbReference>
<dbReference type="CDD" id="cd16106">
    <property type="entry name" value="Ubl_Dsk2p_like"/>
    <property type="match status" value="1"/>
</dbReference>
<dbReference type="InterPro" id="IPR015496">
    <property type="entry name" value="Ubiquilin"/>
</dbReference>
<dbReference type="PROSITE" id="PS50053">
    <property type="entry name" value="UBIQUITIN_2"/>
    <property type="match status" value="1"/>
</dbReference>
<evidence type="ECO:0008006" key="6">
    <source>
        <dbReference type="Google" id="ProtNLM"/>
    </source>
</evidence>
<dbReference type="GO" id="GO:0005829">
    <property type="term" value="C:cytosol"/>
    <property type="evidence" value="ECO:0007669"/>
    <property type="project" value="TreeGrafter"/>
</dbReference>
<dbReference type="SUPFAM" id="SSF54236">
    <property type="entry name" value="Ubiquitin-like"/>
    <property type="match status" value="1"/>
</dbReference>
<dbReference type="PANTHER" id="PTHR10677">
    <property type="entry name" value="UBIQUILIN"/>
    <property type="match status" value="1"/>
</dbReference>
<feature type="compositionally biased region" description="Low complexity" evidence="1">
    <location>
        <begin position="84"/>
        <end position="102"/>
    </location>
</feature>
<dbReference type="Pfam" id="PF00627">
    <property type="entry name" value="UBA"/>
    <property type="match status" value="1"/>
</dbReference>
<protein>
    <recommendedName>
        <fullName evidence="6">Ubiquitin-like domain-containing protein</fullName>
    </recommendedName>
</protein>
<dbReference type="InterPro" id="IPR000626">
    <property type="entry name" value="Ubiquitin-like_dom"/>
</dbReference>
<dbReference type="KEGG" id="zmk:HG535_0A07730"/>
<dbReference type="Pfam" id="PF23195">
    <property type="entry name" value="UBQLN1"/>
    <property type="match status" value="1"/>
</dbReference>
<dbReference type="GO" id="GO:0031593">
    <property type="term" value="F:polyubiquitin modification-dependent protein binding"/>
    <property type="evidence" value="ECO:0007669"/>
    <property type="project" value="TreeGrafter"/>
</dbReference>
<reference evidence="4 5" key="1">
    <citation type="submission" date="2020-07" db="EMBL/GenBank/DDBJ databases">
        <title>The yeast mating-type switching endonuclease HO is a domesticated member of an unorthodox homing genetic element family.</title>
        <authorList>
            <person name="Coughlan A.Y."/>
            <person name="Lombardi L."/>
            <person name="Braun-Galleani S."/>
            <person name="Martos A.R."/>
            <person name="Galeote V."/>
            <person name="Bigey F."/>
            <person name="Dequin S."/>
            <person name="Byrne K.P."/>
            <person name="Wolfe K.H."/>
        </authorList>
    </citation>
    <scope>NUCLEOTIDE SEQUENCE [LARGE SCALE GENOMIC DNA]</scope>
    <source>
        <strain evidence="4 5">NRRL Y-6702</strain>
    </source>
</reference>
<feature type="region of interest" description="Disordered" evidence="1">
    <location>
        <begin position="81"/>
        <end position="107"/>
    </location>
</feature>
<accession>A0A7H9AX28</accession>
<feature type="region of interest" description="Disordered" evidence="1">
    <location>
        <begin position="224"/>
        <end position="268"/>
    </location>
</feature>
<dbReference type="SMART" id="SM00213">
    <property type="entry name" value="UBQ"/>
    <property type="match status" value="1"/>
</dbReference>
<dbReference type="SMART" id="SM00165">
    <property type="entry name" value="UBA"/>
    <property type="match status" value="1"/>
</dbReference>
<dbReference type="Proteomes" id="UP000509704">
    <property type="component" value="Chromosome 1"/>
</dbReference>
<dbReference type="GeneID" id="59234467"/>
<sequence>MIKVYIKSGQNKWEVSIDASKTVGEFKEEISKVSEIPAGNQRLIYSGKILKDDQTVESYHILDGHSVHLVKSGGNNVSGGATGAAGATGRSGNGSANAGGNAESVPSNLSAGQAGGFNPLSDLTGARYAGYTNLPSADMFGPDGGLTNMPNQDDMLRMLDNPIMQSQMNEMLSNPQMIDFMIQSNPQLQAMGPQARQLLQSPFFRQMLTNPQMLRQGMQLANTMGSSGLGGDGAAAFPAPGEPGSEQQEQRGNDTNANADAGAVNPLASMLNPGSNPFAAMLNSGNFGASAGGGAADTTGGTGASLPAFDPSMLSSLLGMPQAPQATAQDNRPPEERYEQQLRQLNDMGFFEFDRNVAALRRSGGSVQGALDSLLNGDV</sequence>
<feature type="compositionally biased region" description="Low complexity" evidence="1">
    <location>
        <begin position="253"/>
        <end position="265"/>
    </location>
</feature>
<evidence type="ECO:0000259" key="3">
    <source>
        <dbReference type="PROSITE" id="PS50053"/>
    </source>
</evidence>
<dbReference type="FunFam" id="1.10.8.10:FF:000024">
    <property type="entry name" value="Ubiquitin domain-containing protein DSK2"/>
    <property type="match status" value="1"/>
</dbReference>
<dbReference type="Gene3D" id="3.10.20.90">
    <property type="entry name" value="Phosphatidylinositol 3-kinase Catalytic Subunit, Chain A, domain 1"/>
    <property type="match status" value="1"/>
</dbReference>
<dbReference type="OrthoDB" id="267397at2759"/>
<dbReference type="AlphaFoldDB" id="A0A7H9AX28"/>
<dbReference type="InterPro" id="IPR015940">
    <property type="entry name" value="UBA"/>
</dbReference>
<evidence type="ECO:0000259" key="2">
    <source>
        <dbReference type="PROSITE" id="PS50030"/>
    </source>
</evidence>
<dbReference type="EMBL" id="CP058604">
    <property type="protein sequence ID" value="QLG70831.1"/>
    <property type="molecule type" value="Genomic_DNA"/>
</dbReference>
<dbReference type="CDD" id="cd14324">
    <property type="entry name" value="UBA_Dsk2p_like"/>
    <property type="match status" value="1"/>
</dbReference>
<dbReference type="PANTHER" id="PTHR10677:SF3">
    <property type="entry name" value="FI07626P-RELATED"/>
    <property type="match status" value="1"/>
</dbReference>
<proteinExistence type="predicted"/>
<dbReference type="RefSeq" id="XP_037142559.1">
    <property type="nucleotide sequence ID" value="XM_037286664.1"/>
</dbReference>
<feature type="domain" description="UBA" evidence="2">
    <location>
        <begin position="333"/>
        <end position="377"/>
    </location>
</feature>
<dbReference type="SUPFAM" id="SSF46934">
    <property type="entry name" value="UBA-like"/>
    <property type="match status" value="1"/>
</dbReference>
<feature type="domain" description="Ubiquitin-like" evidence="3">
    <location>
        <begin position="2"/>
        <end position="70"/>
    </location>
</feature>
<dbReference type="PROSITE" id="PS50030">
    <property type="entry name" value="UBA"/>
    <property type="match status" value="1"/>
</dbReference>
<name>A0A7H9AX28_ZYGMR</name>
<organism evidence="4 5">
    <name type="scientific">Zygotorulaspora mrakii</name>
    <name type="common">Zygosaccharomyces mrakii</name>
    <dbReference type="NCBI Taxonomy" id="42260"/>
    <lineage>
        <taxon>Eukaryota</taxon>
        <taxon>Fungi</taxon>
        <taxon>Dikarya</taxon>
        <taxon>Ascomycota</taxon>
        <taxon>Saccharomycotina</taxon>
        <taxon>Saccharomycetes</taxon>
        <taxon>Saccharomycetales</taxon>
        <taxon>Saccharomycetaceae</taxon>
        <taxon>Zygotorulaspora</taxon>
    </lineage>
</organism>
<dbReference type="Pfam" id="PF00240">
    <property type="entry name" value="ubiquitin"/>
    <property type="match status" value="1"/>
</dbReference>